<dbReference type="GO" id="GO:0000463">
    <property type="term" value="P:maturation of LSU-rRNA from tricistronic rRNA transcript (SSU-rRNA, 5.8S rRNA, LSU-rRNA)"/>
    <property type="evidence" value="ECO:0007669"/>
    <property type="project" value="TreeGrafter"/>
</dbReference>
<evidence type="ECO:0000313" key="6">
    <source>
        <dbReference type="EMBL" id="ELP87257.1"/>
    </source>
</evidence>
<dbReference type="GO" id="GO:0003723">
    <property type="term" value="F:RNA binding"/>
    <property type="evidence" value="ECO:0007669"/>
    <property type="project" value="TreeGrafter"/>
</dbReference>
<keyword evidence="2 6" id="KW-0689">Ribosomal protein</keyword>
<dbReference type="OMA" id="SYYVDAQ"/>
<feature type="domain" description="Large ribosomal subunit protein uL30-like ferredoxin-like fold" evidence="5">
    <location>
        <begin position="82"/>
        <end position="129"/>
    </location>
</feature>
<feature type="region of interest" description="Disordered" evidence="4">
    <location>
        <begin position="1"/>
        <end position="22"/>
    </location>
</feature>
<evidence type="ECO:0000256" key="4">
    <source>
        <dbReference type="SAM" id="MobiDB-lite"/>
    </source>
</evidence>
<protein>
    <submittedName>
        <fullName evidence="6">60S ribosomal protein L7, putative</fullName>
    </submittedName>
</protein>
<dbReference type="KEGG" id="eiv:EIN_094940"/>
<dbReference type="GeneID" id="14886472"/>
<dbReference type="Gene3D" id="3.30.1390.20">
    <property type="entry name" value="Ribosomal protein L30, ferredoxin-like fold domain"/>
    <property type="match status" value="1"/>
</dbReference>
<dbReference type="CDD" id="cd01657">
    <property type="entry name" value="Ribosomal_L7_archeal_euk"/>
    <property type="match status" value="1"/>
</dbReference>
<feature type="compositionally biased region" description="Polar residues" evidence="4">
    <location>
        <begin position="1"/>
        <end position="10"/>
    </location>
</feature>
<dbReference type="FunFam" id="3.30.1390.20:FF:000004">
    <property type="entry name" value="60S ribosomal protein L7"/>
    <property type="match status" value="1"/>
</dbReference>
<evidence type="ECO:0000256" key="1">
    <source>
        <dbReference type="ARBA" id="ARBA00007594"/>
    </source>
</evidence>
<reference evidence="6 7" key="1">
    <citation type="submission" date="2012-10" db="EMBL/GenBank/DDBJ databases">
        <authorList>
            <person name="Zafar N."/>
            <person name="Inman J."/>
            <person name="Hall N."/>
            <person name="Lorenzi H."/>
            <person name="Caler E."/>
        </authorList>
    </citation>
    <scope>NUCLEOTIDE SEQUENCE [LARGE SCALE GENOMIC DNA]</scope>
    <source>
        <strain evidence="6 7">IP1</strain>
    </source>
</reference>
<sequence>MSGKVSTAEQRQAVAAQKPTKAEIEKKRHEEIKAIRVELVKRAIAHRQERLTKDRAIAKAKKEAMINGDLYAEAEQKLIVAIRIRGINNVSPKIRKTLKLLRLRQINNAVFIRANASTLKMLKIVEPYITYGYPSLKTVSDLIYARGALKMKGDRQKITSNELVKKVFDKRADIICVEDIVHEIFTVGKNFKLVNSALAPFKLNNQKGKLARKNKKIHFILGGAFGNRETMINKLLRTMI</sequence>
<dbReference type="InterPro" id="IPR036919">
    <property type="entry name" value="Ribo_uL30_ferredoxin-like_sf"/>
</dbReference>
<dbReference type="GO" id="GO:0022625">
    <property type="term" value="C:cytosolic large ribosomal subunit"/>
    <property type="evidence" value="ECO:0007669"/>
    <property type="project" value="TreeGrafter"/>
</dbReference>
<dbReference type="PROSITE" id="PS00634">
    <property type="entry name" value="RIBOSOMAL_L30"/>
    <property type="match status" value="1"/>
</dbReference>
<keyword evidence="3" id="KW-0687">Ribonucleoprotein</keyword>
<dbReference type="InterPro" id="IPR039699">
    <property type="entry name" value="Ribosomal_uL30"/>
</dbReference>
<evidence type="ECO:0000259" key="5">
    <source>
        <dbReference type="Pfam" id="PF00327"/>
    </source>
</evidence>
<organism evidence="6 7">
    <name type="scientific">Entamoeba invadens IP1</name>
    <dbReference type="NCBI Taxonomy" id="370355"/>
    <lineage>
        <taxon>Eukaryota</taxon>
        <taxon>Amoebozoa</taxon>
        <taxon>Evosea</taxon>
        <taxon>Archamoebae</taxon>
        <taxon>Mastigamoebida</taxon>
        <taxon>Entamoebidae</taxon>
        <taxon>Entamoeba</taxon>
    </lineage>
</organism>
<dbReference type="EMBL" id="KB206860">
    <property type="protein sequence ID" value="ELP87257.1"/>
    <property type="molecule type" value="Genomic_DNA"/>
</dbReference>
<dbReference type="Pfam" id="PF00327">
    <property type="entry name" value="Ribosomal_L30"/>
    <property type="match status" value="1"/>
</dbReference>
<accession>A0A0A1U042</accession>
<dbReference type="GO" id="GO:0003735">
    <property type="term" value="F:structural constituent of ribosome"/>
    <property type="evidence" value="ECO:0007669"/>
    <property type="project" value="TreeGrafter"/>
</dbReference>
<dbReference type="AlphaFoldDB" id="A0A0A1U042"/>
<dbReference type="InterPro" id="IPR016082">
    <property type="entry name" value="Ribosomal_uL30_ferredoxin-like"/>
</dbReference>
<evidence type="ECO:0000256" key="2">
    <source>
        <dbReference type="ARBA" id="ARBA00022980"/>
    </source>
</evidence>
<name>A0A0A1U042_ENTIV</name>
<dbReference type="RefSeq" id="XP_004254028.1">
    <property type="nucleotide sequence ID" value="XM_004253980.1"/>
</dbReference>
<dbReference type="InterPro" id="IPR035808">
    <property type="entry name" value="Ribosomal_uL30_euk_arc"/>
</dbReference>
<dbReference type="InterPro" id="IPR018038">
    <property type="entry name" value="Ribosomal_uL30_CS"/>
</dbReference>
<keyword evidence="7" id="KW-1185">Reference proteome</keyword>
<gene>
    <name evidence="6" type="ORF">EIN_094940</name>
</gene>
<evidence type="ECO:0000313" key="7">
    <source>
        <dbReference type="Proteomes" id="UP000014680"/>
    </source>
</evidence>
<comment type="similarity">
    <text evidence="1">Belongs to the universal ribosomal protein uL30 family.</text>
</comment>
<dbReference type="OrthoDB" id="28644at2759"/>
<dbReference type="VEuPathDB" id="AmoebaDB:EIN_094940"/>
<dbReference type="PANTHER" id="PTHR11524">
    <property type="entry name" value="60S RIBOSOMAL PROTEIN L7"/>
    <property type="match status" value="1"/>
</dbReference>
<dbReference type="Proteomes" id="UP000014680">
    <property type="component" value="Unassembled WGS sequence"/>
</dbReference>
<dbReference type="SUPFAM" id="SSF55129">
    <property type="entry name" value="Ribosomal protein L30p/L7e"/>
    <property type="match status" value="1"/>
</dbReference>
<proteinExistence type="inferred from homology"/>
<evidence type="ECO:0000256" key="3">
    <source>
        <dbReference type="ARBA" id="ARBA00023274"/>
    </source>
</evidence>
<dbReference type="PANTHER" id="PTHR11524:SF16">
    <property type="entry name" value="LARGE RIBOSOMAL SUBUNIT PROTEIN UL30"/>
    <property type="match status" value="1"/>
</dbReference>